<dbReference type="InterPro" id="IPR001537">
    <property type="entry name" value="SpoU_MeTrfase"/>
</dbReference>
<evidence type="ECO:0000256" key="1">
    <source>
        <dbReference type="ARBA" id="ARBA00022603"/>
    </source>
</evidence>
<feature type="domain" description="tRNA/rRNA methyltransferase SpoU type" evidence="3">
    <location>
        <begin position="11"/>
        <end position="149"/>
    </location>
</feature>
<keyword evidence="1 4" id="KW-0489">Methyltransferase</keyword>
<organism evidence="4 5">
    <name type="scientific">Candidatus Uhrbacteria bacterium CG_4_9_14_0_2_um_filter_41_50</name>
    <dbReference type="NCBI Taxonomy" id="1975031"/>
    <lineage>
        <taxon>Bacteria</taxon>
        <taxon>Candidatus Uhriibacteriota</taxon>
    </lineage>
</organism>
<accession>A0A2M8EPW8</accession>
<dbReference type="PANTHER" id="PTHR46429:SF1">
    <property type="entry name" value="23S RRNA (GUANOSINE-2'-O-)-METHYLTRANSFERASE RLMB"/>
    <property type="match status" value="1"/>
</dbReference>
<dbReference type="GO" id="GO:0008173">
    <property type="term" value="F:RNA methyltransferase activity"/>
    <property type="evidence" value="ECO:0007669"/>
    <property type="project" value="InterPro"/>
</dbReference>
<dbReference type="EMBL" id="PFSI01000018">
    <property type="protein sequence ID" value="PJC24778.1"/>
    <property type="molecule type" value="Genomic_DNA"/>
</dbReference>
<dbReference type="Proteomes" id="UP000230251">
    <property type="component" value="Unassembled WGS sequence"/>
</dbReference>
<evidence type="ECO:0000259" key="3">
    <source>
        <dbReference type="Pfam" id="PF00588"/>
    </source>
</evidence>
<dbReference type="AlphaFoldDB" id="A0A2M8EPW8"/>
<dbReference type="SUPFAM" id="SSF75217">
    <property type="entry name" value="alpha/beta knot"/>
    <property type="match status" value="1"/>
</dbReference>
<dbReference type="GO" id="GO:0005829">
    <property type="term" value="C:cytosol"/>
    <property type="evidence" value="ECO:0007669"/>
    <property type="project" value="TreeGrafter"/>
</dbReference>
<comment type="caution">
    <text evidence="4">The sequence shown here is derived from an EMBL/GenBank/DDBJ whole genome shotgun (WGS) entry which is preliminary data.</text>
</comment>
<reference evidence="5" key="1">
    <citation type="submission" date="2017-09" db="EMBL/GenBank/DDBJ databases">
        <title>Depth-based differentiation of microbial function through sediment-hosted aquifers and enrichment of novel symbionts in the deep terrestrial subsurface.</title>
        <authorList>
            <person name="Probst A.J."/>
            <person name="Ladd B."/>
            <person name="Jarett J.K."/>
            <person name="Geller-Mcgrath D.E."/>
            <person name="Sieber C.M.K."/>
            <person name="Emerson J.B."/>
            <person name="Anantharaman K."/>
            <person name="Thomas B.C."/>
            <person name="Malmstrom R."/>
            <person name="Stieglmeier M."/>
            <person name="Klingl A."/>
            <person name="Woyke T."/>
            <person name="Ryan C.M."/>
            <person name="Banfield J.F."/>
        </authorList>
    </citation>
    <scope>NUCLEOTIDE SEQUENCE [LARGE SCALE GENOMIC DNA]</scope>
</reference>
<dbReference type="InterPro" id="IPR029028">
    <property type="entry name" value="Alpha/beta_knot_MTases"/>
</dbReference>
<dbReference type="GO" id="GO:0003723">
    <property type="term" value="F:RNA binding"/>
    <property type="evidence" value="ECO:0007669"/>
    <property type="project" value="InterPro"/>
</dbReference>
<sequence>MLNFRHSVNHMIVIAHDIRSLHNIGSIFRNAAAFGIEKLYLTGFTETPPRKEIAKVALGAQDLVAWEKVGIKDLISNLKDNGYEVWGLETGEDAVSIEELKDKKLALVLGNEVEGIDKETIKLLDGIAEIPMKKKKSLNVSVASGIAMFVLS</sequence>
<keyword evidence="2 4" id="KW-0808">Transferase</keyword>
<dbReference type="InterPro" id="IPR029026">
    <property type="entry name" value="tRNA_m1G_MTases_N"/>
</dbReference>
<dbReference type="InterPro" id="IPR004441">
    <property type="entry name" value="rRNA_MeTrfase_TrmH"/>
</dbReference>
<dbReference type="Gene3D" id="3.40.1280.10">
    <property type="match status" value="1"/>
</dbReference>
<dbReference type="GO" id="GO:0006396">
    <property type="term" value="P:RNA processing"/>
    <property type="evidence" value="ECO:0007669"/>
    <property type="project" value="InterPro"/>
</dbReference>
<name>A0A2M8EPW8_9BACT</name>
<dbReference type="GO" id="GO:0032259">
    <property type="term" value="P:methylation"/>
    <property type="evidence" value="ECO:0007669"/>
    <property type="project" value="UniProtKB-KW"/>
</dbReference>
<dbReference type="PANTHER" id="PTHR46429">
    <property type="entry name" value="23S RRNA (GUANOSINE-2'-O-)-METHYLTRANSFERASE RLMB"/>
    <property type="match status" value="1"/>
</dbReference>
<evidence type="ECO:0000313" key="5">
    <source>
        <dbReference type="Proteomes" id="UP000230251"/>
    </source>
</evidence>
<protein>
    <submittedName>
        <fullName evidence="4">RNA methyltransferase</fullName>
    </submittedName>
</protein>
<evidence type="ECO:0000256" key="2">
    <source>
        <dbReference type="ARBA" id="ARBA00022679"/>
    </source>
</evidence>
<evidence type="ECO:0000313" key="4">
    <source>
        <dbReference type="EMBL" id="PJC24778.1"/>
    </source>
</evidence>
<dbReference type="Pfam" id="PF00588">
    <property type="entry name" value="SpoU_methylase"/>
    <property type="match status" value="1"/>
</dbReference>
<proteinExistence type="predicted"/>
<gene>
    <name evidence="4" type="ORF">CO057_00915</name>
</gene>